<organism evidence="3 4">
    <name type="scientific">Alkalibaculum sporogenes</name>
    <dbReference type="NCBI Taxonomy" id="2655001"/>
    <lineage>
        <taxon>Bacteria</taxon>
        <taxon>Bacillati</taxon>
        <taxon>Bacillota</taxon>
        <taxon>Clostridia</taxon>
        <taxon>Eubacteriales</taxon>
        <taxon>Eubacteriaceae</taxon>
        <taxon>Alkalibaculum</taxon>
    </lineage>
</organism>
<name>A0A6A7K654_9FIRM</name>
<evidence type="ECO:0000313" key="3">
    <source>
        <dbReference type="EMBL" id="MPW24697.1"/>
    </source>
</evidence>
<evidence type="ECO:0000313" key="4">
    <source>
        <dbReference type="Proteomes" id="UP000440004"/>
    </source>
</evidence>
<dbReference type="Gene3D" id="2.40.50.140">
    <property type="entry name" value="Nucleic acid-binding proteins"/>
    <property type="match status" value="2"/>
</dbReference>
<dbReference type="Proteomes" id="UP000440004">
    <property type="component" value="Unassembled WGS sequence"/>
</dbReference>
<accession>A0A6A7K654</accession>
<comment type="caution">
    <text evidence="3">The sequence shown here is derived from an EMBL/GenBank/DDBJ whole genome shotgun (WGS) entry which is preliminary data.</text>
</comment>
<dbReference type="AlphaFoldDB" id="A0A6A7K654"/>
<dbReference type="NCBIfam" id="NF004476">
    <property type="entry name" value="PRK05813.1"/>
    <property type="match status" value="1"/>
</dbReference>
<dbReference type="InterPro" id="IPR000424">
    <property type="entry name" value="Primosome_PriB/ssb"/>
</dbReference>
<reference evidence="3 4" key="1">
    <citation type="submission" date="2019-10" db="EMBL/GenBank/DDBJ databases">
        <title>Alkalibaculum tamaniensis sp.nov., a new alkaliphilic acetogen, isolated on methoxylated aromatics from a mud volcano.</title>
        <authorList>
            <person name="Khomyakova M.A."/>
            <person name="Merkel A.Y."/>
            <person name="Bonch-Osmolovskaya E.A."/>
            <person name="Slobodkin A.I."/>
        </authorList>
    </citation>
    <scope>NUCLEOTIDE SEQUENCE [LARGE SCALE GENOMIC DNA]</scope>
    <source>
        <strain evidence="3 4">M08DMB</strain>
    </source>
</reference>
<protein>
    <submittedName>
        <fullName evidence="3">Single-stranded DNA-binding protein</fullName>
    </submittedName>
</protein>
<dbReference type="Pfam" id="PF00436">
    <property type="entry name" value="SSB"/>
    <property type="match status" value="1"/>
</dbReference>
<keyword evidence="1 2" id="KW-0238">DNA-binding</keyword>
<evidence type="ECO:0000256" key="2">
    <source>
        <dbReference type="PROSITE-ProRule" id="PRU00252"/>
    </source>
</evidence>
<sequence>MSDNLLETNKVTLIGDLVSDFEYSHTIFGEVFYKVKIEVPRLSDNIDQLPVIISERLLVDQSFGLGDQVTIKGQLRSYNRKVDERSKLILVIFAKDIVLTDEDSPDRSNPNSIFLNGFICKPTIYRETPFGREICDILLAVNRMYNKSDYIPCITWGRNARYAKNLEIGDRINIWGRIQSRNYEKKLVGGDIQEKVAYEVSISKLIKEEPSEMKECPDET</sequence>
<dbReference type="CDD" id="cd04496">
    <property type="entry name" value="SSB_OBF"/>
    <property type="match status" value="1"/>
</dbReference>
<dbReference type="SUPFAM" id="SSF50249">
    <property type="entry name" value="Nucleic acid-binding proteins"/>
    <property type="match status" value="1"/>
</dbReference>
<gene>
    <name evidence="3" type="ORF">GC105_02665</name>
</gene>
<dbReference type="InterPro" id="IPR012340">
    <property type="entry name" value="NA-bd_OB-fold"/>
</dbReference>
<evidence type="ECO:0000256" key="1">
    <source>
        <dbReference type="ARBA" id="ARBA00023125"/>
    </source>
</evidence>
<dbReference type="EMBL" id="WHNX01000003">
    <property type="protein sequence ID" value="MPW24697.1"/>
    <property type="molecule type" value="Genomic_DNA"/>
</dbReference>
<dbReference type="RefSeq" id="WP_152801422.1">
    <property type="nucleotide sequence ID" value="NZ_WHNX01000003.1"/>
</dbReference>
<proteinExistence type="predicted"/>
<keyword evidence="4" id="KW-1185">Reference proteome</keyword>
<dbReference type="PROSITE" id="PS50935">
    <property type="entry name" value="SSB"/>
    <property type="match status" value="2"/>
</dbReference>
<dbReference type="GO" id="GO:0003697">
    <property type="term" value="F:single-stranded DNA binding"/>
    <property type="evidence" value="ECO:0007669"/>
    <property type="project" value="InterPro"/>
</dbReference>